<dbReference type="GO" id="GO:0005886">
    <property type="term" value="C:plasma membrane"/>
    <property type="evidence" value="ECO:0007669"/>
    <property type="project" value="UniProtKB-SubCell"/>
</dbReference>
<dbReference type="Proteomes" id="UP000548082">
    <property type="component" value="Unassembled WGS sequence"/>
</dbReference>
<dbReference type="Proteomes" id="UP000029844">
    <property type="component" value="Unassembled WGS sequence"/>
</dbReference>
<comment type="similarity">
    <text evidence="7">Belongs to the drug/metabolite transporter (DMT) superfamily. Small multidrug resistance (SMR) (TC 2.A.7.1) family.</text>
</comment>
<evidence type="ECO:0000256" key="3">
    <source>
        <dbReference type="ARBA" id="ARBA00022475"/>
    </source>
</evidence>
<dbReference type="Gene3D" id="1.10.3730.20">
    <property type="match status" value="1"/>
</dbReference>
<dbReference type="GO" id="GO:0022857">
    <property type="term" value="F:transmembrane transporter activity"/>
    <property type="evidence" value="ECO:0007669"/>
    <property type="project" value="InterPro"/>
</dbReference>
<evidence type="ECO:0000313" key="17">
    <source>
        <dbReference type="Proteomes" id="UP000550367"/>
    </source>
</evidence>
<dbReference type="PANTHER" id="PTHR30561:SF0">
    <property type="entry name" value="GUANIDINIUM EXPORTER"/>
    <property type="match status" value="1"/>
</dbReference>
<dbReference type="Proteomes" id="UP000519573">
    <property type="component" value="Unassembled WGS sequence"/>
</dbReference>
<evidence type="ECO:0000256" key="5">
    <source>
        <dbReference type="ARBA" id="ARBA00022989"/>
    </source>
</evidence>
<keyword evidence="5 8" id="KW-1133">Transmembrane helix</keyword>
<keyword evidence="6 8" id="KW-0472">Membrane</keyword>
<dbReference type="OrthoDB" id="21828at2"/>
<feature type="transmembrane region" description="Helical" evidence="8">
    <location>
        <begin position="31"/>
        <end position="53"/>
    </location>
</feature>
<dbReference type="SUPFAM" id="SSF103481">
    <property type="entry name" value="Multidrug resistance efflux transporter EmrE"/>
    <property type="match status" value="1"/>
</dbReference>
<evidence type="ECO:0000256" key="2">
    <source>
        <dbReference type="ARBA" id="ARBA00022448"/>
    </source>
</evidence>
<evidence type="ECO:0000256" key="7">
    <source>
        <dbReference type="RuleBase" id="RU003942"/>
    </source>
</evidence>
<evidence type="ECO:0000313" key="18">
    <source>
        <dbReference type="Proteomes" id="UP000553016"/>
    </source>
</evidence>
<dbReference type="EMBL" id="JAARZA010000001">
    <property type="protein sequence ID" value="MBC2239438.1"/>
    <property type="molecule type" value="Genomic_DNA"/>
</dbReference>
<evidence type="ECO:0000313" key="15">
    <source>
        <dbReference type="Proteomes" id="UP000519573"/>
    </source>
</evidence>
<dbReference type="FunFam" id="1.10.3730.20:FF:000001">
    <property type="entry name" value="Quaternary ammonium compound resistance transporter SugE"/>
    <property type="match status" value="1"/>
</dbReference>
<keyword evidence="4 7" id="KW-0812">Transmembrane</keyword>
<evidence type="ECO:0000313" key="16">
    <source>
        <dbReference type="Proteomes" id="UP000548082"/>
    </source>
</evidence>
<feature type="transmembrane region" description="Helical" evidence="8">
    <location>
        <begin position="85"/>
        <end position="103"/>
    </location>
</feature>
<keyword evidence="14" id="KW-1185">Reference proteome</keyword>
<dbReference type="EMBL" id="JAARVD010000001">
    <property type="protein sequence ID" value="MBC1795635.1"/>
    <property type="molecule type" value="Genomic_DNA"/>
</dbReference>
<evidence type="ECO:0000313" key="9">
    <source>
        <dbReference type="EMBL" id="KGL40308.1"/>
    </source>
</evidence>
<sequence>MAWIFLLIAGICEMGFVVMMKLSEGFKIWKYTIFTIIFMIFSFFLLSLSLKTIPIGTGYAVWTGIGAVGSVLMGMFLFKEKKSALKLLFITLIIAGVIGLKLTSGA</sequence>
<reference evidence="9 14" key="1">
    <citation type="submission" date="2014-05" db="EMBL/GenBank/DDBJ databases">
        <title>Novel Listeriaceae from food processing environments.</title>
        <authorList>
            <person name="den Bakker H.C."/>
        </authorList>
    </citation>
    <scope>NUCLEOTIDE SEQUENCE [LARGE SCALE GENOMIC DNA]</scope>
    <source>
        <strain evidence="9 14">FSL A5-0281</strain>
    </source>
</reference>
<dbReference type="InterPro" id="IPR037185">
    <property type="entry name" value="EmrE-like"/>
</dbReference>
<comment type="subcellular location">
    <subcellularLocation>
        <location evidence="1 7">Cell membrane</location>
        <topology evidence="1 7">Multi-pass membrane protein</topology>
    </subcellularLocation>
</comment>
<evidence type="ECO:0000256" key="1">
    <source>
        <dbReference type="ARBA" id="ARBA00004651"/>
    </source>
</evidence>
<dbReference type="Proteomes" id="UP000550367">
    <property type="component" value="Unassembled WGS sequence"/>
</dbReference>
<evidence type="ECO:0000313" key="13">
    <source>
        <dbReference type="EMBL" id="MBC2245034.1"/>
    </source>
</evidence>
<reference evidence="15 16" key="2">
    <citation type="submission" date="2020-03" db="EMBL/GenBank/DDBJ databases">
        <title>Soil Listeria distribution.</title>
        <authorList>
            <person name="Liao J."/>
            <person name="Wiedmann M."/>
        </authorList>
    </citation>
    <scope>NUCLEOTIDE SEQUENCE [LARGE SCALE GENOMIC DNA]</scope>
    <source>
        <strain evidence="12 18">FSL L7-0149</strain>
        <strain evidence="13 17">FSL L7-0153</strain>
        <strain evidence="11 15">FSL L7-0245</strain>
        <strain evidence="10 16">FSL L7-0990</strain>
    </source>
</reference>
<evidence type="ECO:0000256" key="6">
    <source>
        <dbReference type="ARBA" id="ARBA00023136"/>
    </source>
</evidence>
<dbReference type="EMBL" id="JAARYH010000001">
    <property type="protein sequence ID" value="MBC2165056.1"/>
    <property type="molecule type" value="Genomic_DNA"/>
</dbReference>
<organism evidence="9 14">
    <name type="scientific">Listeria booriae</name>
    <dbReference type="NCBI Taxonomy" id="1552123"/>
    <lineage>
        <taxon>Bacteria</taxon>
        <taxon>Bacillati</taxon>
        <taxon>Bacillota</taxon>
        <taxon>Bacilli</taxon>
        <taxon>Bacillales</taxon>
        <taxon>Listeriaceae</taxon>
        <taxon>Listeria</taxon>
    </lineage>
</organism>
<dbReference type="InterPro" id="IPR045324">
    <property type="entry name" value="Small_multidrug_res"/>
</dbReference>
<feature type="transmembrane region" description="Helical" evidence="8">
    <location>
        <begin position="6"/>
        <end position="22"/>
    </location>
</feature>
<dbReference type="AlphaFoldDB" id="A0A099W791"/>
<dbReference type="RefSeq" id="WP_036086416.1">
    <property type="nucleotide sequence ID" value="NZ_CBCSHQ010000002.1"/>
</dbReference>
<dbReference type="EMBL" id="JNFA01000024">
    <property type="protein sequence ID" value="KGL40308.1"/>
    <property type="molecule type" value="Genomic_DNA"/>
</dbReference>
<evidence type="ECO:0000256" key="4">
    <source>
        <dbReference type="ARBA" id="ARBA00022692"/>
    </source>
</evidence>
<dbReference type="Pfam" id="PF00893">
    <property type="entry name" value="Multi_Drug_Res"/>
    <property type="match status" value="1"/>
</dbReference>
<dbReference type="STRING" id="1552123.EP57_10420"/>
<keyword evidence="3" id="KW-1003">Cell membrane</keyword>
<accession>A0A099W791</accession>
<name>A0A099W791_9LIST</name>
<feature type="transmembrane region" description="Helical" evidence="8">
    <location>
        <begin position="59"/>
        <end position="78"/>
    </location>
</feature>
<comment type="caution">
    <text evidence="9">The sequence shown here is derived from an EMBL/GenBank/DDBJ whole genome shotgun (WGS) entry which is preliminary data.</text>
</comment>
<protein>
    <submittedName>
        <fullName evidence="10">Multidrug efflux SMR transporter</fullName>
    </submittedName>
    <submittedName>
        <fullName evidence="9">Supressor protein SugE</fullName>
    </submittedName>
</protein>
<dbReference type="eggNOG" id="COG2076">
    <property type="taxonomic scope" value="Bacteria"/>
</dbReference>
<evidence type="ECO:0000313" key="10">
    <source>
        <dbReference type="EMBL" id="MBC1795635.1"/>
    </source>
</evidence>
<dbReference type="PANTHER" id="PTHR30561">
    <property type="entry name" value="SMR FAMILY PROTON-DEPENDENT DRUG EFFLUX TRANSPORTER SUGE"/>
    <property type="match status" value="1"/>
</dbReference>
<keyword evidence="2" id="KW-0813">Transport</keyword>
<dbReference type="Proteomes" id="UP000553016">
    <property type="component" value="Unassembled WGS sequence"/>
</dbReference>
<proteinExistence type="inferred from homology"/>
<evidence type="ECO:0000313" key="12">
    <source>
        <dbReference type="EMBL" id="MBC2239438.1"/>
    </source>
</evidence>
<dbReference type="InterPro" id="IPR000390">
    <property type="entry name" value="Small_drug/metabolite_transptr"/>
</dbReference>
<evidence type="ECO:0000313" key="14">
    <source>
        <dbReference type="Proteomes" id="UP000029844"/>
    </source>
</evidence>
<evidence type="ECO:0000313" key="11">
    <source>
        <dbReference type="EMBL" id="MBC2165056.1"/>
    </source>
</evidence>
<dbReference type="GeneID" id="58717783"/>
<evidence type="ECO:0000256" key="8">
    <source>
        <dbReference type="SAM" id="Phobius"/>
    </source>
</evidence>
<gene>
    <name evidence="9" type="ORF">EP57_10420</name>
    <name evidence="10" type="ORF">HCA55_02805</name>
    <name evidence="13" type="ORF">HCB25_13210</name>
    <name evidence="11" type="ORF">HCB26_00540</name>
    <name evidence="12" type="ORF">HCB35_03020</name>
</gene>
<dbReference type="EMBL" id="JAARYY010000008">
    <property type="protein sequence ID" value="MBC2245034.1"/>
    <property type="molecule type" value="Genomic_DNA"/>
</dbReference>